<dbReference type="GO" id="GO:0016787">
    <property type="term" value="F:hydrolase activity"/>
    <property type="evidence" value="ECO:0007669"/>
    <property type="project" value="UniProtKB-KW"/>
</dbReference>
<dbReference type="VEuPathDB" id="TriTrypDB:TRSC58_01397"/>
<keyword evidence="7" id="KW-0378">Hydrolase</keyword>
<comment type="subcellular location">
    <subcellularLocation>
        <location evidence="1">Nucleus</location>
        <location evidence="1">Nucleolus</location>
    </subcellularLocation>
</comment>
<feature type="region of interest" description="Disordered" evidence="12">
    <location>
        <begin position="116"/>
        <end position="166"/>
    </location>
</feature>
<dbReference type="GO" id="GO:0003724">
    <property type="term" value="F:RNA helicase activity"/>
    <property type="evidence" value="ECO:0007669"/>
    <property type="project" value="UniProtKB-EC"/>
</dbReference>
<accession>A0A061J606</accession>
<dbReference type="GO" id="GO:0005524">
    <property type="term" value="F:ATP binding"/>
    <property type="evidence" value="ECO:0007669"/>
    <property type="project" value="UniProtKB-KW"/>
</dbReference>
<protein>
    <recommendedName>
        <fullName evidence="3">RNA helicase</fullName>
        <ecNumber evidence="3">3.6.4.13</ecNumber>
    </recommendedName>
</protein>
<evidence type="ECO:0000256" key="7">
    <source>
        <dbReference type="ARBA" id="ARBA00022801"/>
    </source>
</evidence>
<evidence type="ECO:0000256" key="12">
    <source>
        <dbReference type="SAM" id="MobiDB-lite"/>
    </source>
</evidence>
<dbReference type="PANTHER" id="PTHR47958">
    <property type="entry name" value="ATP-DEPENDENT RNA HELICASE DBP3"/>
    <property type="match status" value="1"/>
</dbReference>
<keyword evidence="4" id="KW-0690">Ribosome biogenesis</keyword>
<dbReference type="Proteomes" id="UP000031737">
    <property type="component" value="Unassembled WGS sequence"/>
</dbReference>
<dbReference type="EMBL" id="AUPL01001397">
    <property type="protein sequence ID" value="ESL10863.1"/>
    <property type="molecule type" value="Genomic_DNA"/>
</dbReference>
<feature type="region of interest" description="Disordered" evidence="12">
    <location>
        <begin position="749"/>
        <end position="796"/>
    </location>
</feature>
<comment type="similarity">
    <text evidence="2">Belongs to the DEAD box helicase family. DDX5/DBP2 subfamily.</text>
</comment>
<evidence type="ECO:0000313" key="15">
    <source>
        <dbReference type="EMBL" id="ESL10863.1"/>
    </source>
</evidence>
<dbReference type="SMART" id="SM00490">
    <property type="entry name" value="HELICc"/>
    <property type="match status" value="1"/>
</dbReference>
<dbReference type="InterPro" id="IPR001650">
    <property type="entry name" value="Helicase_C-like"/>
</dbReference>
<evidence type="ECO:0000256" key="8">
    <source>
        <dbReference type="ARBA" id="ARBA00022806"/>
    </source>
</evidence>
<name>A0A061J606_TRYRA</name>
<keyword evidence="5" id="KW-0698">rRNA processing</keyword>
<dbReference type="GO" id="GO:0003676">
    <property type="term" value="F:nucleic acid binding"/>
    <property type="evidence" value="ECO:0007669"/>
    <property type="project" value="InterPro"/>
</dbReference>
<dbReference type="PROSITE" id="PS51192">
    <property type="entry name" value="HELICASE_ATP_BIND_1"/>
    <property type="match status" value="1"/>
</dbReference>
<dbReference type="InterPro" id="IPR000629">
    <property type="entry name" value="RNA-helicase_DEAD-box_CS"/>
</dbReference>
<dbReference type="InterPro" id="IPR011545">
    <property type="entry name" value="DEAD/DEAH_box_helicase_dom"/>
</dbReference>
<feature type="compositionally biased region" description="Low complexity" evidence="12">
    <location>
        <begin position="124"/>
        <end position="140"/>
    </location>
</feature>
<keyword evidence="6" id="KW-0547">Nucleotide-binding</keyword>
<dbReference type="EC" id="3.6.4.13" evidence="3"/>
<feature type="domain" description="Helicase C-terminal" evidence="14">
    <location>
        <begin position="527"/>
        <end position="748"/>
    </location>
</feature>
<dbReference type="InterPro" id="IPR014001">
    <property type="entry name" value="Helicase_ATP-bd"/>
</dbReference>
<feature type="compositionally biased region" description="Acidic residues" evidence="12">
    <location>
        <begin position="770"/>
        <end position="786"/>
    </location>
</feature>
<feature type="compositionally biased region" description="Basic and acidic residues" evidence="12">
    <location>
        <begin position="749"/>
        <end position="759"/>
    </location>
</feature>
<feature type="region of interest" description="Disordered" evidence="12">
    <location>
        <begin position="66"/>
        <end position="94"/>
    </location>
</feature>
<gene>
    <name evidence="15" type="ORF">TRSC58_01397</name>
</gene>
<feature type="region of interest" description="Disordered" evidence="12">
    <location>
        <begin position="488"/>
        <end position="513"/>
    </location>
</feature>
<organism evidence="15 16">
    <name type="scientific">Trypanosoma rangeli SC58</name>
    <dbReference type="NCBI Taxonomy" id="429131"/>
    <lineage>
        <taxon>Eukaryota</taxon>
        <taxon>Discoba</taxon>
        <taxon>Euglenozoa</taxon>
        <taxon>Kinetoplastea</taxon>
        <taxon>Metakinetoplastina</taxon>
        <taxon>Trypanosomatida</taxon>
        <taxon>Trypanosomatidae</taxon>
        <taxon>Trypanosoma</taxon>
        <taxon>Herpetosoma</taxon>
    </lineage>
</organism>
<evidence type="ECO:0000256" key="4">
    <source>
        <dbReference type="ARBA" id="ARBA00022517"/>
    </source>
</evidence>
<evidence type="ECO:0000256" key="3">
    <source>
        <dbReference type="ARBA" id="ARBA00012552"/>
    </source>
</evidence>
<dbReference type="PROSITE" id="PS51194">
    <property type="entry name" value="HELICASE_CTER"/>
    <property type="match status" value="1"/>
</dbReference>
<keyword evidence="8 15" id="KW-0347">Helicase</keyword>
<dbReference type="CDD" id="cd00268">
    <property type="entry name" value="DEADc"/>
    <property type="match status" value="1"/>
</dbReference>
<evidence type="ECO:0000256" key="2">
    <source>
        <dbReference type="ARBA" id="ARBA00009334"/>
    </source>
</evidence>
<evidence type="ECO:0000313" key="16">
    <source>
        <dbReference type="Proteomes" id="UP000031737"/>
    </source>
</evidence>
<dbReference type="OrthoDB" id="273119at2759"/>
<feature type="domain" description="Helicase ATP-binding" evidence="13">
    <location>
        <begin position="255"/>
        <end position="466"/>
    </location>
</feature>
<dbReference type="InterPro" id="IPR027417">
    <property type="entry name" value="P-loop_NTPase"/>
</dbReference>
<evidence type="ECO:0000259" key="14">
    <source>
        <dbReference type="PROSITE" id="PS51194"/>
    </source>
</evidence>
<reference evidence="15 16" key="1">
    <citation type="submission" date="2013-07" db="EMBL/GenBank/DDBJ databases">
        <authorList>
            <person name="Stoco P.H."/>
            <person name="Wagner G."/>
            <person name="Gerber A."/>
            <person name="Zaha A."/>
            <person name="Thompson C."/>
            <person name="Bartholomeu D.C."/>
            <person name="Luckemeyer D.D."/>
            <person name="Bahia D."/>
            <person name="Loreto E."/>
            <person name="Prestes E.B."/>
            <person name="Lima F.M."/>
            <person name="Rodrigues-Luiz G."/>
            <person name="Vallejo G.A."/>
            <person name="Filho J.F."/>
            <person name="Monteiro K.M."/>
            <person name="Tyler K.M."/>
            <person name="de Almeida L.G."/>
            <person name="Ortiz M.F."/>
            <person name="Siervo M.A."/>
            <person name="de Moraes M.H."/>
            <person name="Cunha O.L."/>
            <person name="Mendonca-Neto R."/>
            <person name="Silva R."/>
            <person name="Teixeira S.M."/>
            <person name="Murta S.M."/>
            <person name="Sincero T.C."/>
            <person name="Mendes T.A."/>
            <person name="Urmenyi T.P."/>
            <person name="Silva V.G."/>
            <person name="da Rocha W.D."/>
            <person name="Andersson B."/>
            <person name="Romanha A.J."/>
            <person name="Steindel M."/>
            <person name="de Vasconcelos A.T."/>
            <person name="Grisard E.C."/>
        </authorList>
    </citation>
    <scope>NUCLEOTIDE SEQUENCE [LARGE SCALE GENOMIC DNA]</scope>
    <source>
        <strain evidence="15 16">SC58</strain>
    </source>
</reference>
<keyword evidence="9" id="KW-0067">ATP-binding</keyword>
<dbReference type="CDD" id="cd18787">
    <property type="entry name" value="SF2_C_DEAD"/>
    <property type="match status" value="1"/>
</dbReference>
<evidence type="ECO:0000259" key="13">
    <source>
        <dbReference type="PROSITE" id="PS51192"/>
    </source>
</evidence>
<feature type="region of interest" description="Disordered" evidence="12">
    <location>
        <begin position="585"/>
        <end position="604"/>
    </location>
</feature>
<keyword evidence="10" id="KW-0539">Nucleus</keyword>
<dbReference type="InterPro" id="IPR044742">
    <property type="entry name" value="DEAD/DEAH_RhlB"/>
</dbReference>
<evidence type="ECO:0000256" key="10">
    <source>
        <dbReference type="ARBA" id="ARBA00023242"/>
    </source>
</evidence>
<evidence type="ECO:0000256" key="1">
    <source>
        <dbReference type="ARBA" id="ARBA00004604"/>
    </source>
</evidence>
<dbReference type="SMART" id="SM00487">
    <property type="entry name" value="DEXDc"/>
    <property type="match status" value="1"/>
</dbReference>
<evidence type="ECO:0000256" key="5">
    <source>
        <dbReference type="ARBA" id="ARBA00022552"/>
    </source>
</evidence>
<dbReference type="Pfam" id="PF00270">
    <property type="entry name" value="DEAD"/>
    <property type="match status" value="1"/>
</dbReference>
<evidence type="ECO:0000256" key="6">
    <source>
        <dbReference type="ARBA" id="ARBA00022741"/>
    </source>
</evidence>
<keyword evidence="16" id="KW-1185">Reference proteome</keyword>
<proteinExistence type="inferred from homology"/>
<comment type="function">
    <text evidence="11">ATP-dependent RNA helicase required for 60S ribosomal subunit synthesis. Involved in efficient pre-rRNA processing, predominantly at site A3, which is necessary for the normal formation of 25S and 5.8S rRNAs.</text>
</comment>
<evidence type="ECO:0000256" key="9">
    <source>
        <dbReference type="ARBA" id="ARBA00022840"/>
    </source>
</evidence>
<dbReference type="SUPFAM" id="SSF52540">
    <property type="entry name" value="P-loop containing nucleoside triphosphate hydrolases"/>
    <property type="match status" value="1"/>
</dbReference>
<sequence length="879" mass="95179">MMMGDGHAAAPAPRLFDGPTGDVNMAFPHKVRQLLSSSSPSGSKGAALPAAVRASPLYSAVVRFAEAEEESRRQPQQRFRGDATTRGAEALSVGAAPVLPPSLARRGVGPRDALLQRKIRRQQPPVSVSISSSSSSPLSLGTGETVAAEHGPHTAHQRQASHWSRRPLQEMTPAGWDVFRAQVGIVVEVVSRRTPGQQQPEQQKQTLRYTADALRPVRCWEEARLPLALGTLVSRRYVLPTPIQAQCVPLVMATAATPSGKIDVLGVAETGSGKTAAYLIPLLADVLRRTPRLLGNESLIAHGPLALVMVPTRELAEQVTREALDIVSGVPPTELRRLLQEEYKDVACDDSVDMCRNRLDEVRVVKVVGGEAVEAQYDELAKGAHVVVGTLGQLETLLQQRLLALGNTRLVIMDEADRMIEEHQRETLVAVLGRCPLPRQTVMFTATLSAACEEVALKYFSPDGFVVVRVPNRCATITQVFEMLPSDGGVAPANDGRRGTSQQNARPPPPPPLQLARCRLPLLHPMKFARLVTYLAYATAPVVVFANERRTCDALCDELHAEANHLAALEENFSLEALVGEAPPALQETSHDGSQPPRPRRRPGLNLGNLRSIALVHSEQSQVERRRLVDLFRRGERRVLVTTDLLSRGLDVPNVTLVINYDMPRVDPAAAASAGEEAVQRYIHRIGRTGRAGASGVAVALLCLPSALIQRAQQHVLRSDDGSVAEKQLPQQIGLAGVSAKTRVQELDRRELTGRKSGEGMDENFLTLGDADDLDDNAENDEENENAEGPPRTRRRIERQQEDGATGGGGGPLQSFPHDELLLQPLWAFVVGCAEANGGGGRGAELIRQQRCRLVLMPPALAALMEAFTRSSLYGAITA</sequence>
<dbReference type="PROSITE" id="PS00039">
    <property type="entry name" value="DEAD_ATP_HELICASE"/>
    <property type="match status" value="1"/>
</dbReference>
<dbReference type="Gene3D" id="3.40.50.300">
    <property type="entry name" value="P-loop containing nucleotide triphosphate hydrolases"/>
    <property type="match status" value="2"/>
</dbReference>
<evidence type="ECO:0000256" key="11">
    <source>
        <dbReference type="ARBA" id="ARBA00037449"/>
    </source>
</evidence>
<dbReference type="AlphaFoldDB" id="A0A061J606"/>
<dbReference type="Pfam" id="PF00271">
    <property type="entry name" value="Helicase_C"/>
    <property type="match status" value="1"/>
</dbReference>
<comment type="caution">
    <text evidence="15">The sequence shown here is derived from an EMBL/GenBank/DDBJ whole genome shotgun (WGS) entry which is preliminary data.</text>
</comment>